<protein>
    <recommendedName>
        <fullName evidence="4 12">Phosphoglycerate kinase</fullName>
        <ecNumber evidence="4 12">2.7.2.3</ecNumber>
    </recommendedName>
</protein>
<dbReference type="GO" id="GO:0004618">
    <property type="term" value="F:phosphoglycerate kinase activity"/>
    <property type="evidence" value="ECO:0007669"/>
    <property type="project" value="UniProtKB-EC"/>
</dbReference>
<dbReference type="Pfam" id="PF00162">
    <property type="entry name" value="PGK"/>
    <property type="match status" value="1"/>
</dbReference>
<organism evidence="14">
    <name type="scientific">Cyprideis torosa</name>
    <dbReference type="NCBI Taxonomy" id="163714"/>
    <lineage>
        <taxon>Eukaryota</taxon>
        <taxon>Metazoa</taxon>
        <taxon>Ecdysozoa</taxon>
        <taxon>Arthropoda</taxon>
        <taxon>Crustacea</taxon>
        <taxon>Oligostraca</taxon>
        <taxon>Ostracoda</taxon>
        <taxon>Podocopa</taxon>
        <taxon>Podocopida</taxon>
        <taxon>Cytherocopina</taxon>
        <taxon>Cytheroidea</taxon>
        <taxon>Cytherideidae</taxon>
        <taxon>Cyprideis</taxon>
    </lineage>
</organism>
<comment type="pathway">
    <text evidence="2 12">Carbohydrate degradation; glycolysis; pyruvate from D-glyceraldehyde 3-phosphate: step 2/5.</text>
</comment>
<dbReference type="GO" id="GO:0006094">
    <property type="term" value="P:gluconeogenesis"/>
    <property type="evidence" value="ECO:0007669"/>
    <property type="project" value="TreeGrafter"/>
</dbReference>
<evidence type="ECO:0000256" key="1">
    <source>
        <dbReference type="ARBA" id="ARBA00001946"/>
    </source>
</evidence>
<evidence type="ECO:0000256" key="9">
    <source>
        <dbReference type="ARBA" id="ARBA00022840"/>
    </source>
</evidence>
<evidence type="ECO:0000256" key="7">
    <source>
        <dbReference type="ARBA" id="ARBA00022741"/>
    </source>
</evidence>
<dbReference type="GO" id="GO:0043531">
    <property type="term" value="F:ADP binding"/>
    <property type="evidence" value="ECO:0007669"/>
    <property type="project" value="TreeGrafter"/>
</dbReference>
<sequence length="89" mass="10021">MALNKLGIDSLDFKGKRVLMRVDFNVPLKEGQITNNQRIVAALDSIKYALENGAKSIVLMSHLGRPDGNRNEKYTLKPVAEELKKLLNR</sequence>
<keyword evidence="5 12" id="KW-0808">Transferase</keyword>
<gene>
    <name evidence="14" type="ORF">CTOB1V02_LOCUS14057</name>
</gene>
<dbReference type="SUPFAM" id="SSF53748">
    <property type="entry name" value="Phosphoglycerate kinase"/>
    <property type="match status" value="1"/>
</dbReference>
<dbReference type="InterPro" id="IPR036043">
    <property type="entry name" value="Phosphoglycerate_kinase_sf"/>
</dbReference>
<evidence type="ECO:0000256" key="2">
    <source>
        <dbReference type="ARBA" id="ARBA00004838"/>
    </source>
</evidence>
<comment type="similarity">
    <text evidence="3 12">Belongs to the phosphoglycerate kinase family.</text>
</comment>
<keyword evidence="9" id="KW-0067">ATP-binding</keyword>
<dbReference type="EMBL" id="OB677526">
    <property type="protein sequence ID" value="CAD7236242.1"/>
    <property type="molecule type" value="Genomic_DNA"/>
</dbReference>
<dbReference type="UniPathway" id="UPA00109">
    <property type="reaction ID" value="UER00185"/>
</dbReference>
<dbReference type="AlphaFoldDB" id="A0A7R8WQJ6"/>
<dbReference type="GO" id="GO:0046872">
    <property type="term" value="F:metal ion binding"/>
    <property type="evidence" value="ECO:0007669"/>
    <property type="project" value="UniProtKB-KW"/>
</dbReference>
<evidence type="ECO:0000256" key="11">
    <source>
        <dbReference type="ARBA" id="ARBA00023152"/>
    </source>
</evidence>
<evidence type="ECO:0000256" key="8">
    <source>
        <dbReference type="ARBA" id="ARBA00022777"/>
    </source>
</evidence>
<dbReference type="OrthoDB" id="275353at2759"/>
<dbReference type="GO" id="GO:0006096">
    <property type="term" value="P:glycolytic process"/>
    <property type="evidence" value="ECO:0007669"/>
    <property type="project" value="UniProtKB-UniPathway"/>
</dbReference>
<dbReference type="PRINTS" id="PR00477">
    <property type="entry name" value="PHGLYCKINASE"/>
</dbReference>
<dbReference type="InterPro" id="IPR001576">
    <property type="entry name" value="Phosphoglycerate_kinase"/>
</dbReference>
<evidence type="ECO:0000256" key="12">
    <source>
        <dbReference type="RuleBase" id="RU000532"/>
    </source>
</evidence>
<keyword evidence="7" id="KW-0547">Nucleotide-binding</keyword>
<evidence type="ECO:0000256" key="6">
    <source>
        <dbReference type="ARBA" id="ARBA00022723"/>
    </source>
</evidence>
<dbReference type="Gene3D" id="3.40.50.1260">
    <property type="entry name" value="Phosphoglycerate kinase, N-terminal domain"/>
    <property type="match status" value="1"/>
</dbReference>
<keyword evidence="8 12" id="KW-0418">Kinase</keyword>
<evidence type="ECO:0000256" key="10">
    <source>
        <dbReference type="ARBA" id="ARBA00022842"/>
    </source>
</evidence>
<dbReference type="InterPro" id="IPR015824">
    <property type="entry name" value="Phosphoglycerate_kinase_N"/>
</dbReference>
<reference evidence="14" key="1">
    <citation type="submission" date="2020-11" db="EMBL/GenBank/DDBJ databases">
        <authorList>
            <person name="Tran Van P."/>
        </authorList>
    </citation>
    <scope>NUCLEOTIDE SEQUENCE</scope>
</reference>
<evidence type="ECO:0000256" key="4">
    <source>
        <dbReference type="ARBA" id="ARBA00013061"/>
    </source>
</evidence>
<comment type="cofactor">
    <cofactor evidence="1">
        <name>Mg(2+)</name>
        <dbReference type="ChEBI" id="CHEBI:18420"/>
    </cofactor>
</comment>
<dbReference type="GO" id="GO:0005524">
    <property type="term" value="F:ATP binding"/>
    <property type="evidence" value="ECO:0007669"/>
    <property type="project" value="UniProtKB-KW"/>
</dbReference>
<comment type="catalytic activity">
    <reaction evidence="12">
        <text>(2R)-3-phosphoglycerate + ATP = (2R)-3-phospho-glyceroyl phosphate + ADP</text>
        <dbReference type="Rhea" id="RHEA:14801"/>
        <dbReference type="ChEBI" id="CHEBI:30616"/>
        <dbReference type="ChEBI" id="CHEBI:57604"/>
        <dbReference type="ChEBI" id="CHEBI:58272"/>
        <dbReference type="ChEBI" id="CHEBI:456216"/>
        <dbReference type="EC" id="2.7.2.3"/>
    </reaction>
</comment>
<keyword evidence="11" id="KW-0324">Glycolysis</keyword>
<keyword evidence="6" id="KW-0479">Metal-binding</keyword>
<evidence type="ECO:0000256" key="3">
    <source>
        <dbReference type="ARBA" id="ARBA00008982"/>
    </source>
</evidence>
<proteinExistence type="inferred from homology"/>
<dbReference type="FunFam" id="3.40.50.1260:FF:000005">
    <property type="entry name" value="Phosphoglycerate kinase"/>
    <property type="match status" value="1"/>
</dbReference>
<dbReference type="PROSITE" id="PS00111">
    <property type="entry name" value="PGLYCERATE_KINASE"/>
    <property type="match status" value="1"/>
</dbReference>
<comment type="subunit">
    <text evidence="13">Monomer.</text>
</comment>
<evidence type="ECO:0000313" key="14">
    <source>
        <dbReference type="EMBL" id="CAD7236242.1"/>
    </source>
</evidence>
<evidence type="ECO:0000256" key="13">
    <source>
        <dbReference type="RuleBase" id="RU000696"/>
    </source>
</evidence>
<keyword evidence="10" id="KW-0460">Magnesium</keyword>
<accession>A0A7R8WQJ6</accession>
<dbReference type="GO" id="GO:0005829">
    <property type="term" value="C:cytosol"/>
    <property type="evidence" value="ECO:0007669"/>
    <property type="project" value="TreeGrafter"/>
</dbReference>
<dbReference type="EC" id="2.7.2.3" evidence="4 12"/>
<dbReference type="PANTHER" id="PTHR11406">
    <property type="entry name" value="PHOSPHOGLYCERATE KINASE"/>
    <property type="match status" value="1"/>
</dbReference>
<dbReference type="InterPro" id="IPR015911">
    <property type="entry name" value="Phosphoglycerate_kinase_CS"/>
</dbReference>
<name>A0A7R8WQJ6_9CRUS</name>
<dbReference type="PANTHER" id="PTHR11406:SF0">
    <property type="entry name" value="PHOSPHOGLYCERATE KINASE"/>
    <property type="match status" value="1"/>
</dbReference>
<evidence type="ECO:0000256" key="5">
    <source>
        <dbReference type="ARBA" id="ARBA00022679"/>
    </source>
</evidence>